<dbReference type="Proteomes" id="UP000092627">
    <property type="component" value="Unassembled WGS sequence"/>
</dbReference>
<dbReference type="Gene3D" id="3.40.50.2000">
    <property type="entry name" value="Glycogen Phosphorylase B"/>
    <property type="match status" value="2"/>
</dbReference>
<sequence>MVILFIHQNFPGQFRAIAEWLGQHTHHKVIGLGDECNRILNYTPDGVSVLGYATPQGAGTKTHAYVQDYERDVRRGQQVVRAVQALIDKGFKPDVVIAHTGWGEALYLKQVFPEIRLIQYCEFYYHAEGKDLGFDPEFPISLDKQLQIQSRNATQLLSLSQADCAVSATAWQKSLYPVEFHNKIQVLHEGVDTKLMCPDPCAQFIWQQRTYTQQDKIVTYIARNLEPYRGFHSFMRSLPHIQKQHPDATIFIVGGDDVSYGAQLPKGERYRGRYIAELGDRVDWRKVHFTGQLPYSQYRSLLQITSVHTYLTYPFVLSWSLLDAMSIGCTVVASATPPVLEVIKEGENGLLVDFFAAEGIADSISQVLKHPERFKTLGEQARQTVIQRYDLNTVTLPRWVDCILEQIR</sequence>
<dbReference type="GO" id="GO:0009103">
    <property type="term" value="P:lipopolysaccharide biosynthetic process"/>
    <property type="evidence" value="ECO:0007669"/>
    <property type="project" value="TreeGrafter"/>
</dbReference>
<dbReference type="CDD" id="cd03818">
    <property type="entry name" value="GT4_ExpC-like"/>
    <property type="match status" value="1"/>
</dbReference>
<dbReference type="RefSeq" id="WP_067209173.1">
    <property type="nucleotide sequence ID" value="NZ_FLOC01000010.1"/>
</dbReference>
<feature type="domain" description="Glycosyl transferase family 1" evidence="2">
    <location>
        <begin position="213"/>
        <end position="383"/>
    </location>
</feature>
<dbReference type="PANTHER" id="PTHR46401">
    <property type="entry name" value="GLYCOSYLTRANSFERASE WBBK-RELATED"/>
    <property type="match status" value="1"/>
</dbReference>
<organism evidence="4 5">
    <name type="scientific">Marinomonas aquimarina</name>
    <dbReference type="NCBI Taxonomy" id="295068"/>
    <lineage>
        <taxon>Bacteria</taxon>
        <taxon>Pseudomonadati</taxon>
        <taxon>Pseudomonadota</taxon>
        <taxon>Gammaproteobacteria</taxon>
        <taxon>Oceanospirillales</taxon>
        <taxon>Oceanospirillaceae</taxon>
        <taxon>Marinomonas</taxon>
    </lineage>
</organism>
<proteinExistence type="predicted"/>
<name>A0A1A8TFN8_9GAMM</name>
<dbReference type="Pfam" id="PF12000">
    <property type="entry name" value="Glyco_trans_4_3"/>
    <property type="match status" value="1"/>
</dbReference>
<dbReference type="OrthoDB" id="5416057at2"/>
<dbReference type="InterPro" id="IPR001296">
    <property type="entry name" value="Glyco_trans_1"/>
</dbReference>
<reference evidence="4 5" key="1">
    <citation type="submission" date="2016-06" db="EMBL/GenBank/DDBJ databases">
        <authorList>
            <person name="Kjaerup R.B."/>
            <person name="Dalgaard T.S."/>
            <person name="Juul-Madsen H.R."/>
        </authorList>
    </citation>
    <scope>NUCLEOTIDE SEQUENCE [LARGE SCALE GENOMIC DNA]</scope>
    <source>
        <strain evidence="4 5">CECT 5080</strain>
    </source>
</reference>
<evidence type="ECO:0000313" key="4">
    <source>
        <dbReference type="EMBL" id="SBS31351.1"/>
    </source>
</evidence>
<dbReference type="AlphaFoldDB" id="A0A1A8TFN8"/>
<protein>
    <submittedName>
        <fullName evidence="4">D-inositol 3-phosphate glycosyltransferase</fullName>
        <ecNumber evidence="4">2.4.1.250</ecNumber>
    </submittedName>
</protein>
<keyword evidence="5" id="KW-1185">Reference proteome</keyword>
<evidence type="ECO:0000256" key="1">
    <source>
        <dbReference type="ARBA" id="ARBA00022679"/>
    </source>
</evidence>
<dbReference type="Pfam" id="PF00534">
    <property type="entry name" value="Glycos_transf_1"/>
    <property type="match status" value="1"/>
</dbReference>
<keyword evidence="1 4" id="KW-0808">Transferase</keyword>
<dbReference type="EC" id="2.4.1.250" evidence="4"/>
<evidence type="ECO:0000259" key="3">
    <source>
        <dbReference type="Pfam" id="PF12000"/>
    </source>
</evidence>
<feature type="domain" description="Glycosyl transferase family 4" evidence="3">
    <location>
        <begin position="44"/>
        <end position="195"/>
    </location>
</feature>
<keyword evidence="4" id="KW-0328">Glycosyltransferase</keyword>
<gene>
    <name evidence="4" type="primary">mshA</name>
    <name evidence="4" type="ORF">MAQ5080_01937</name>
</gene>
<dbReference type="STRING" id="295068.MAQ5080_01937"/>
<dbReference type="SUPFAM" id="SSF53756">
    <property type="entry name" value="UDP-Glycosyltransferase/glycogen phosphorylase"/>
    <property type="match status" value="1"/>
</dbReference>
<dbReference type="InterPro" id="IPR022623">
    <property type="entry name" value="Glyco_trans_4"/>
</dbReference>
<evidence type="ECO:0000259" key="2">
    <source>
        <dbReference type="Pfam" id="PF00534"/>
    </source>
</evidence>
<dbReference type="GO" id="GO:0102710">
    <property type="term" value="F:D-inositol-3-phosphate glycosyltransferase activity"/>
    <property type="evidence" value="ECO:0007669"/>
    <property type="project" value="UniProtKB-EC"/>
</dbReference>
<dbReference type="EMBL" id="FLOC01000010">
    <property type="protein sequence ID" value="SBS31351.1"/>
    <property type="molecule type" value="Genomic_DNA"/>
</dbReference>
<accession>A0A1A8TFN8</accession>
<dbReference type="PANTHER" id="PTHR46401:SF2">
    <property type="entry name" value="GLYCOSYLTRANSFERASE WBBK-RELATED"/>
    <property type="match status" value="1"/>
</dbReference>
<evidence type="ECO:0000313" key="5">
    <source>
        <dbReference type="Proteomes" id="UP000092627"/>
    </source>
</evidence>